<evidence type="ECO:0000256" key="10">
    <source>
        <dbReference type="SAM" id="MobiDB-lite"/>
    </source>
</evidence>
<feature type="region of interest" description="Disordered" evidence="10">
    <location>
        <begin position="1"/>
        <end position="40"/>
    </location>
</feature>
<name>A0A7M7JBG0_VARDE</name>
<evidence type="ECO:0000259" key="11">
    <source>
        <dbReference type="PROSITE" id="PS51526"/>
    </source>
</evidence>
<evidence type="ECO:0000256" key="2">
    <source>
        <dbReference type="ARBA" id="ARBA00022473"/>
    </source>
</evidence>
<evidence type="ECO:0000256" key="6">
    <source>
        <dbReference type="ARBA" id="ARBA00023163"/>
    </source>
</evidence>
<dbReference type="InParanoid" id="A0A7M7JBG0"/>
<evidence type="ECO:0000256" key="5">
    <source>
        <dbReference type="ARBA" id="ARBA00023125"/>
    </source>
</evidence>
<keyword evidence="3" id="KW-0221">Differentiation</keyword>
<dbReference type="InterPro" id="IPR036390">
    <property type="entry name" value="WH_DNA-bd_sf"/>
</dbReference>
<dbReference type="InterPro" id="IPR057321">
    <property type="entry name" value="RFX1-4/6/8-like_BCD"/>
</dbReference>
<reference evidence="12" key="1">
    <citation type="submission" date="2021-01" db="UniProtKB">
        <authorList>
            <consortium name="EnsemblMetazoa"/>
        </authorList>
    </citation>
    <scope>IDENTIFICATION</scope>
</reference>
<dbReference type="GeneID" id="111245443"/>
<dbReference type="GO" id="GO:0005634">
    <property type="term" value="C:nucleus"/>
    <property type="evidence" value="ECO:0007669"/>
    <property type="project" value="UniProtKB-SubCell"/>
</dbReference>
<dbReference type="RefSeq" id="XP_022649553.1">
    <property type="nucleotide sequence ID" value="XM_022793818.1"/>
</dbReference>
<feature type="region of interest" description="Disordered" evidence="10">
    <location>
        <begin position="291"/>
        <end position="311"/>
    </location>
</feature>
<dbReference type="InterPro" id="IPR003150">
    <property type="entry name" value="DNA-bd_RFX"/>
</dbReference>
<dbReference type="GO" id="GO:0000981">
    <property type="term" value="F:DNA-binding transcription factor activity, RNA polymerase II-specific"/>
    <property type="evidence" value="ECO:0007669"/>
    <property type="project" value="TreeGrafter"/>
</dbReference>
<dbReference type="Gene3D" id="1.10.10.10">
    <property type="entry name" value="Winged helix-like DNA-binding domain superfamily/Winged helix DNA-binding domain"/>
    <property type="match status" value="1"/>
</dbReference>
<dbReference type="Pfam" id="PF02257">
    <property type="entry name" value="RFX_DNA_binding"/>
    <property type="match status" value="1"/>
</dbReference>
<dbReference type="PROSITE" id="PS51526">
    <property type="entry name" value="RFX_DBD"/>
    <property type="match status" value="1"/>
</dbReference>
<dbReference type="SUPFAM" id="SSF46785">
    <property type="entry name" value="Winged helix' DNA-binding domain"/>
    <property type="match status" value="1"/>
</dbReference>
<keyword evidence="5" id="KW-0238">DNA-binding</keyword>
<keyword evidence="4" id="KW-0805">Transcription regulation</keyword>
<dbReference type="GO" id="GO:0030154">
    <property type="term" value="P:cell differentiation"/>
    <property type="evidence" value="ECO:0007669"/>
    <property type="project" value="UniProtKB-KW"/>
</dbReference>
<dbReference type="FunFam" id="1.10.10.10:FF:000211">
    <property type="entry name" value="Regulatory factor X, 6"/>
    <property type="match status" value="1"/>
</dbReference>
<dbReference type="GO" id="GO:0000978">
    <property type="term" value="F:RNA polymerase II cis-regulatory region sequence-specific DNA binding"/>
    <property type="evidence" value="ECO:0007669"/>
    <property type="project" value="TreeGrafter"/>
</dbReference>
<protein>
    <recommendedName>
        <fullName evidence="8">DNA-binding protein RFX6</fullName>
    </recommendedName>
    <alternativeName>
        <fullName evidence="9">Regulatory factor X 6</fullName>
    </alternativeName>
</protein>
<evidence type="ECO:0000256" key="4">
    <source>
        <dbReference type="ARBA" id="ARBA00023015"/>
    </source>
</evidence>
<dbReference type="OrthoDB" id="10056949at2759"/>
<evidence type="ECO:0000313" key="12">
    <source>
        <dbReference type="EnsemblMetazoa" id="XP_022649553"/>
    </source>
</evidence>
<feature type="region of interest" description="Disordered" evidence="10">
    <location>
        <begin position="532"/>
        <end position="555"/>
    </location>
</feature>
<feature type="region of interest" description="Disordered" evidence="10">
    <location>
        <begin position="136"/>
        <end position="156"/>
    </location>
</feature>
<comment type="subcellular location">
    <subcellularLocation>
        <location evidence="1">Nucleus</location>
    </subcellularLocation>
</comment>
<dbReference type="Proteomes" id="UP000594260">
    <property type="component" value="Unplaced"/>
</dbReference>
<feature type="compositionally biased region" description="Pro residues" evidence="10">
    <location>
        <begin position="877"/>
        <end position="886"/>
    </location>
</feature>
<dbReference type="InterPro" id="IPR036388">
    <property type="entry name" value="WH-like_DNA-bd_sf"/>
</dbReference>
<dbReference type="KEGG" id="vde:111245443"/>
<evidence type="ECO:0000256" key="1">
    <source>
        <dbReference type="ARBA" id="ARBA00004123"/>
    </source>
</evidence>
<evidence type="ECO:0000256" key="8">
    <source>
        <dbReference type="ARBA" id="ARBA00072476"/>
    </source>
</evidence>
<evidence type="ECO:0000256" key="9">
    <source>
        <dbReference type="ARBA" id="ARBA00077088"/>
    </source>
</evidence>
<dbReference type="AlphaFoldDB" id="A0A7M7JBG0"/>
<feature type="domain" description="RFX-type winged-helix" evidence="11">
    <location>
        <begin position="175"/>
        <end position="250"/>
    </location>
</feature>
<dbReference type="PANTHER" id="PTHR12619:SF5">
    <property type="entry name" value="TRANSCRIPTION FACTOR RFX4"/>
    <property type="match status" value="1"/>
</dbReference>
<dbReference type="EnsemblMetazoa" id="XM_022793818">
    <property type="protein sequence ID" value="XP_022649553"/>
    <property type="gene ID" value="LOC111245443"/>
</dbReference>
<feature type="compositionally biased region" description="Low complexity" evidence="10">
    <location>
        <begin position="538"/>
        <end position="550"/>
    </location>
</feature>
<keyword evidence="2" id="KW-0217">Developmental protein</keyword>
<feature type="region of interest" description="Disordered" evidence="10">
    <location>
        <begin position="259"/>
        <end position="278"/>
    </location>
</feature>
<evidence type="ECO:0000256" key="3">
    <source>
        <dbReference type="ARBA" id="ARBA00022782"/>
    </source>
</evidence>
<evidence type="ECO:0000313" key="13">
    <source>
        <dbReference type="Proteomes" id="UP000594260"/>
    </source>
</evidence>
<organism evidence="12 13">
    <name type="scientific">Varroa destructor</name>
    <name type="common">Honeybee mite</name>
    <dbReference type="NCBI Taxonomy" id="109461"/>
    <lineage>
        <taxon>Eukaryota</taxon>
        <taxon>Metazoa</taxon>
        <taxon>Ecdysozoa</taxon>
        <taxon>Arthropoda</taxon>
        <taxon>Chelicerata</taxon>
        <taxon>Arachnida</taxon>
        <taxon>Acari</taxon>
        <taxon>Parasitiformes</taxon>
        <taxon>Mesostigmata</taxon>
        <taxon>Gamasina</taxon>
        <taxon>Dermanyssoidea</taxon>
        <taxon>Varroidae</taxon>
        <taxon>Varroa</taxon>
    </lineage>
</organism>
<keyword evidence="7" id="KW-0539">Nucleus</keyword>
<dbReference type="InterPro" id="IPR039779">
    <property type="entry name" value="RFX-like"/>
</dbReference>
<accession>A0A7M7JBG0</accession>
<dbReference type="Pfam" id="PF25340">
    <property type="entry name" value="BCD_RFX"/>
    <property type="match status" value="2"/>
</dbReference>
<dbReference type="PANTHER" id="PTHR12619">
    <property type="entry name" value="RFX TRANSCRIPTION FACTOR FAMILY"/>
    <property type="match status" value="1"/>
</dbReference>
<keyword evidence="6" id="KW-0804">Transcription</keyword>
<feature type="region of interest" description="Disordered" evidence="10">
    <location>
        <begin position="862"/>
        <end position="916"/>
    </location>
</feature>
<evidence type="ECO:0000256" key="7">
    <source>
        <dbReference type="ARBA" id="ARBA00023242"/>
    </source>
</evidence>
<proteinExistence type="predicted"/>
<keyword evidence="13" id="KW-1185">Reference proteome</keyword>
<sequence length="916" mass="100138">MDVGRGINGNAPDGVSDQNGNQYCPVPPVGHDESSPTNQKHQPNIYGGQLMVAPVCSDYPCGGPLGDCQTIASLDPNSWMSAECYPSRAYDLPLTQAPMTNLSLNQINPTGPLPSHSHHQELEEPAAVCVKAERTYTPDSSRTHQHPPPTSAYEDLFPEDPTKYRSLRPHSTPATLLWLDENYEMAEGVCIPRNALYLHYVDFCAKNAMQPVNAASFGKIIRQQFPALTTRRLGTRGQSRYHYYGIAIREHSPYFEPTYSKKSGETPDMGSKRQSHSNAVVTSTLIDNGNLKTEHPLNYPPPGGRGISASSLGLGNPSQRVKLTAVLPEFPTLRALNVTSAVDREQVSSFLTMYRTHSQRILDTILAMNLDQVRVHLQHFWFGIPQHVASGLGCPVLVNLVALCDFALYKTVQGLLLPSLIQPLPESFIRMVDIFTHDYESWLERALIGFPKALQHVKIEVGKRFIYQLRRRLSVNQLSQAAKMLLLNRQLVDQMVQDWREWRGAYCAASPIGGAGRSGALLDSLSFQLVPPGISNRPSDGTTTTTGPSGSERERTACHQDTFFCVLAELESCLETSTSLETLLLWMDSVIEKYASGIYRPTAKRVKGVLRACPQSQRDVCCGFFKTWRSCSQKIFRNLTIKGTTHYASFQLLRVLFDDYVQLSLEGVLGDCLVREMQENIANNRTLEVEHIHALEMLSATSAYPQAQLEAASPKVQLTSPVTTLNVHPTAAEGHIEPPKPVQLCALPPQMPAGTALLEKTKQLRRVGATSNDSSLDLPEGYQTTHTAQTTPPVAIFYETTNCYAGVTSVIQQTTNIITTTATAATGSLYGAAEVLEAGGGDFGCAGSTQAGGQCLIISGESSSPGVHPSTVEWASPHPPSGPPSHPHYTSAAHHYRQTTAPPGGGGQTHNLHHFN</sequence>